<evidence type="ECO:0008006" key="5">
    <source>
        <dbReference type="Google" id="ProtNLM"/>
    </source>
</evidence>
<dbReference type="EMBL" id="AP019834">
    <property type="protein sequence ID" value="BBM47355.1"/>
    <property type="molecule type" value="Genomic_DNA"/>
</dbReference>
<reference evidence="2" key="2">
    <citation type="submission" date="2016-01" db="EMBL/GenBank/DDBJ databases">
        <authorList>
            <person name="Oliw E.H."/>
        </authorList>
    </citation>
    <scope>NUCLEOTIDE SEQUENCE [LARGE SCALE GENOMIC DNA]</scope>
    <source>
        <strain evidence="2">KA00185</strain>
    </source>
</reference>
<dbReference type="RefSeq" id="WP_021746289.1">
    <property type="nucleotide sequence ID" value="NZ_AP019834.1"/>
</dbReference>
<protein>
    <recommendedName>
        <fullName evidence="5">Lipoprotein</fullName>
    </recommendedName>
</protein>
<name>A0A134AMT5_9FUSO</name>
<accession>A0A134AMT5</accession>
<dbReference type="PROSITE" id="PS51257">
    <property type="entry name" value="PROKAR_LIPOPROTEIN"/>
    <property type="match status" value="1"/>
</dbReference>
<evidence type="ECO:0000313" key="2">
    <source>
        <dbReference type="EMBL" id="KXB69018.1"/>
    </source>
</evidence>
<dbReference type="Proteomes" id="UP000321397">
    <property type="component" value="Chromosome"/>
</dbReference>
<proteinExistence type="predicted"/>
<dbReference type="PATRIC" id="fig|157687.3.peg.559"/>
<dbReference type="EMBL" id="LSDD01000036">
    <property type="protein sequence ID" value="KXB69018.1"/>
    <property type="molecule type" value="Genomic_DNA"/>
</dbReference>
<evidence type="ECO:0000313" key="4">
    <source>
        <dbReference type="Proteomes" id="UP000321397"/>
    </source>
</evidence>
<sequence>MKNNKKLFFLIIIFIFIVSCGVKNNIERQSRQEVHDNEIGTFQIQKDWKKKQLDDDKECYLSPDNQKSICYTTFELDTENTYNPEKTKSNLKNILNKRKKIRKKDFKIVDSEEKTNKGYSYYVMKYTENKKNKNLYGFEKIFEISNNKFGLIIIYGNFSSEDEFNNYIETLENTHKLSNE</sequence>
<organism evidence="2 3">
    <name type="scientific">Leptotrichia wadei</name>
    <dbReference type="NCBI Taxonomy" id="157687"/>
    <lineage>
        <taxon>Bacteria</taxon>
        <taxon>Fusobacteriati</taxon>
        <taxon>Fusobacteriota</taxon>
        <taxon>Fusobacteriia</taxon>
        <taxon>Fusobacteriales</taxon>
        <taxon>Leptotrichiaceae</taxon>
        <taxon>Leptotrichia</taxon>
    </lineage>
</organism>
<dbReference type="AlphaFoldDB" id="A0A134AMT5"/>
<reference evidence="1 4" key="3">
    <citation type="submission" date="2019-07" db="EMBL/GenBank/DDBJ databases">
        <title>Complete Genome Sequence of Leptotrichia wadei Strain JMUB3933.</title>
        <authorList>
            <person name="Watanabe S."/>
            <person name="Cui L."/>
        </authorList>
    </citation>
    <scope>NUCLEOTIDE SEQUENCE [LARGE SCALE GENOMIC DNA]</scope>
    <source>
        <strain evidence="1 4">JMUB3933</strain>
    </source>
</reference>
<keyword evidence="3" id="KW-1185">Reference proteome</keyword>
<dbReference type="Proteomes" id="UP000070483">
    <property type="component" value="Unassembled WGS sequence"/>
</dbReference>
<gene>
    <name evidence="2" type="ORF">HMPREF3180_00560</name>
    <name evidence="1" type="ORF">JMUB3933_0855</name>
</gene>
<dbReference type="STRING" id="157687.HMPREF3180_00560"/>
<evidence type="ECO:0000313" key="1">
    <source>
        <dbReference type="EMBL" id="BBM47355.1"/>
    </source>
</evidence>
<reference evidence="3" key="1">
    <citation type="submission" date="2016-01" db="EMBL/GenBank/DDBJ databases">
        <authorList>
            <person name="Mitreva M."/>
            <person name="Pepin K.H."/>
            <person name="Mihindukulasuriya K.A."/>
            <person name="Fulton R."/>
            <person name="Fronick C."/>
            <person name="O'Laughlin M."/>
            <person name="Miner T."/>
            <person name="Herter B."/>
            <person name="Rosa B.A."/>
            <person name="Cordes M."/>
            <person name="Tomlinson C."/>
            <person name="Wollam A."/>
            <person name="Palsikar V.B."/>
            <person name="Mardis E.R."/>
            <person name="Wilson R.K."/>
        </authorList>
    </citation>
    <scope>NUCLEOTIDE SEQUENCE [LARGE SCALE GENOMIC DNA]</scope>
    <source>
        <strain evidence="3">KA00185</strain>
    </source>
</reference>
<evidence type="ECO:0000313" key="3">
    <source>
        <dbReference type="Proteomes" id="UP000070483"/>
    </source>
</evidence>